<dbReference type="InterPro" id="IPR005790">
    <property type="entry name" value="DNA_polIII_delta"/>
</dbReference>
<keyword evidence="2 8" id="KW-0808">Transferase</keyword>
<dbReference type="SUPFAM" id="SSF48019">
    <property type="entry name" value="post-AAA+ oligomerization domain-like"/>
    <property type="match status" value="1"/>
</dbReference>
<dbReference type="GO" id="GO:0009360">
    <property type="term" value="C:DNA polymerase III complex"/>
    <property type="evidence" value="ECO:0007669"/>
    <property type="project" value="TreeGrafter"/>
</dbReference>
<evidence type="ECO:0000256" key="5">
    <source>
        <dbReference type="ARBA" id="ARBA00022932"/>
    </source>
</evidence>
<reference evidence="9" key="1">
    <citation type="submission" date="2006-01" db="EMBL/GenBank/DDBJ databases">
        <title>Complete sequence of Novosphingobium aromaticivorans DSM 12444.</title>
        <authorList>
            <consortium name="US DOE Joint Genome Institute"/>
            <person name="Copeland A."/>
            <person name="Lucas S."/>
            <person name="Lapidus A."/>
            <person name="Barry K."/>
            <person name="Detter J.C."/>
            <person name="Glavina T."/>
            <person name="Hammon N."/>
            <person name="Israni S."/>
            <person name="Pitluck S."/>
            <person name="Chain P."/>
            <person name="Malfatti S."/>
            <person name="Shin M."/>
            <person name="Vergez L."/>
            <person name="Schmutz J."/>
            <person name="Larimer F."/>
            <person name="Land M."/>
            <person name="Kyrpides N."/>
            <person name="Ivanova N."/>
            <person name="Fredrickson J."/>
            <person name="Balkwill D."/>
            <person name="Romine M.F."/>
            <person name="Richardson P."/>
        </authorList>
    </citation>
    <scope>NUCLEOTIDE SEQUENCE [LARGE SCALE GENOMIC DNA]</scope>
    <source>
        <strain evidence="9">ATCC 700278 / DSM 12444 / CCUG 56034 / CIP 105152 / NBRC 16084 / F199</strain>
    </source>
</reference>
<dbReference type="PANTHER" id="PTHR34388">
    <property type="entry name" value="DNA POLYMERASE III SUBUNIT DELTA"/>
    <property type="match status" value="1"/>
</dbReference>
<comment type="similarity">
    <text evidence="6">Belongs to the DNA polymerase HolA subunit family.</text>
</comment>
<keyword evidence="4" id="KW-0235">DNA replication</keyword>
<dbReference type="AlphaFoldDB" id="Q2G3C1"/>
<evidence type="ECO:0000256" key="6">
    <source>
        <dbReference type="ARBA" id="ARBA00034754"/>
    </source>
</evidence>
<dbReference type="Gene3D" id="1.20.272.10">
    <property type="match status" value="1"/>
</dbReference>
<sequence length="340" mass="37122">MKLTQKTFPGSAARAAKECRIFYFCGPDEAGASDAANRIAAMLGEAEKVELTGAELRRDPVKLADEARSVSLFGDRRIIHVRATGDDAFEAVDTLVASPVEGWPVLIVATSATDKSRIAKLLENRTDAMVGMFHPPDMKSVAGAVRDMADAAGVNLTGDLAERIARSTALDTRMARSEIEKIALYLDASPQARRTADAEVLDEICAVSEDDSLMPVVNAVLGGDVRKLSSELARMREVGLNPVGLLLAFERRATQLAQLAGRMGDRSDINAFMEQETAARRVFFRDRPDLTQQLRRWRGPRLARLLERLAQLHRTLMADNRNGELVLAQGLAEIARAAAR</sequence>
<dbReference type="EC" id="2.7.7.7" evidence="1"/>
<dbReference type="Proteomes" id="UP000009134">
    <property type="component" value="Chromosome"/>
</dbReference>
<dbReference type="SUPFAM" id="SSF52540">
    <property type="entry name" value="P-loop containing nucleoside triphosphate hydrolases"/>
    <property type="match status" value="1"/>
</dbReference>
<keyword evidence="5" id="KW-0239">DNA-directed DNA polymerase</keyword>
<comment type="catalytic activity">
    <reaction evidence="7">
        <text>DNA(n) + a 2'-deoxyribonucleoside 5'-triphosphate = DNA(n+1) + diphosphate</text>
        <dbReference type="Rhea" id="RHEA:22508"/>
        <dbReference type="Rhea" id="RHEA-COMP:17339"/>
        <dbReference type="Rhea" id="RHEA-COMP:17340"/>
        <dbReference type="ChEBI" id="CHEBI:33019"/>
        <dbReference type="ChEBI" id="CHEBI:61560"/>
        <dbReference type="ChEBI" id="CHEBI:173112"/>
        <dbReference type="EC" id="2.7.7.7"/>
    </reaction>
</comment>
<dbReference type="NCBIfam" id="TIGR01128">
    <property type="entry name" value="holA"/>
    <property type="match status" value="1"/>
</dbReference>
<accession>Q2G3C1</accession>
<dbReference type="STRING" id="279238.Saro_3217"/>
<dbReference type="GO" id="GO:0003677">
    <property type="term" value="F:DNA binding"/>
    <property type="evidence" value="ECO:0007669"/>
    <property type="project" value="InterPro"/>
</dbReference>
<gene>
    <name evidence="8" type="ordered locus">Saro_3217</name>
</gene>
<evidence type="ECO:0000256" key="1">
    <source>
        <dbReference type="ARBA" id="ARBA00012417"/>
    </source>
</evidence>
<dbReference type="InterPro" id="IPR027417">
    <property type="entry name" value="P-loop_NTPase"/>
</dbReference>
<dbReference type="HOGENOM" id="CLU_068860_0_0_5"/>
<dbReference type="PANTHER" id="PTHR34388:SF1">
    <property type="entry name" value="DNA POLYMERASE III SUBUNIT DELTA"/>
    <property type="match status" value="1"/>
</dbReference>
<evidence type="ECO:0000313" key="8">
    <source>
        <dbReference type="EMBL" id="ABD27652.1"/>
    </source>
</evidence>
<evidence type="ECO:0000256" key="7">
    <source>
        <dbReference type="ARBA" id="ARBA00049244"/>
    </source>
</evidence>
<name>Q2G3C1_NOVAD</name>
<dbReference type="EMBL" id="CP000248">
    <property type="protein sequence ID" value="ABD27652.1"/>
    <property type="molecule type" value="Genomic_DNA"/>
</dbReference>
<dbReference type="GO" id="GO:0006261">
    <property type="term" value="P:DNA-templated DNA replication"/>
    <property type="evidence" value="ECO:0007669"/>
    <property type="project" value="TreeGrafter"/>
</dbReference>
<keyword evidence="3 8" id="KW-0548">Nucleotidyltransferase</keyword>
<dbReference type="eggNOG" id="COG1466">
    <property type="taxonomic scope" value="Bacteria"/>
</dbReference>
<evidence type="ECO:0000256" key="4">
    <source>
        <dbReference type="ARBA" id="ARBA00022705"/>
    </source>
</evidence>
<organism evidence="8 9">
    <name type="scientific">Novosphingobium aromaticivorans (strain ATCC 700278 / DSM 12444 / CCUG 56034 / CIP 105152 / NBRC 16084 / F199)</name>
    <dbReference type="NCBI Taxonomy" id="279238"/>
    <lineage>
        <taxon>Bacteria</taxon>
        <taxon>Pseudomonadati</taxon>
        <taxon>Pseudomonadota</taxon>
        <taxon>Alphaproteobacteria</taxon>
        <taxon>Sphingomonadales</taxon>
        <taxon>Sphingomonadaceae</taxon>
        <taxon>Novosphingobium</taxon>
    </lineage>
</organism>
<proteinExistence type="inferred from homology"/>
<dbReference type="KEGG" id="nar:Saro_3217"/>
<protein>
    <recommendedName>
        <fullName evidence="1">DNA-directed DNA polymerase</fullName>
        <ecNumber evidence="1">2.7.7.7</ecNumber>
    </recommendedName>
</protein>
<dbReference type="RefSeq" id="WP_011446854.1">
    <property type="nucleotide sequence ID" value="NC_007794.1"/>
</dbReference>
<dbReference type="GO" id="GO:0003887">
    <property type="term" value="F:DNA-directed DNA polymerase activity"/>
    <property type="evidence" value="ECO:0007669"/>
    <property type="project" value="UniProtKB-KW"/>
</dbReference>
<evidence type="ECO:0000313" key="9">
    <source>
        <dbReference type="Proteomes" id="UP000009134"/>
    </source>
</evidence>
<evidence type="ECO:0000256" key="2">
    <source>
        <dbReference type="ARBA" id="ARBA00022679"/>
    </source>
</evidence>
<dbReference type="InterPro" id="IPR008921">
    <property type="entry name" value="DNA_pol3_clamp-load_cplx_C"/>
</dbReference>
<evidence type="ECO:0000256" key="3">
    <source>
        <dbReference type="ARBA" id="ARBA00022695"/>
    </source>
</evidence>
<keyword evidence="9" id="KW-1185">Reference proteome</keyword>